<protein>
    <submittedName>
        <fullName evidence="3">Uncharacterized protein</fullName>
    </submittedName>
</protein>
<evidence type="ECO:0000256" key="2">
    <source>
        <dbReference type="SAM" id="MobiDB-lite"/>
    </source>
</evidence>
<feature type="compositionally biased region" description="Basic and acidic residues" evidence="2">
    <location>
        <begin position="610"/>
        <end position="633"/>
    </location>
</feature>
<reference evidence="3 4" key="2">
    <citation type="submission" date="2016-12" db="EMBL/GenBank/DDBJ databases">
        <title>Draft Genome Sequence of Cystobacter ferrugineus Strain Cbfe23.</title>
        <authorList>
            <person name="Akbar S."/>
            <person name="Dowd S.E."/>
            <person name="Stevens D.C."/>
        </authorList>
    </citation>
    <scope>NUCLEOTIDE SEQUENCE [LARGE SCALE GENOMIC DNA]</scope>
    <source>
        <strain evidence="3 4">Cbfe23</strain>
    </source>
</reference>
<dbReference type="Proteomes" id="UP000182229">
    <property type="component" value="Unassembled WGS sequence"/>
</dbReference>
<dbReference type="AlphaFoldDB" id="A0A1L9B9B2"/>
<organism evidence="3 4">
    <name type="scientific">Cystobacter ferrugineus</name>
    <dbReference type="NCBI Taxonomy" id="83449"/>
    <lineage>
        <taxon>Bacteria</taxon>
        <taxon>Pseudomonadati</taxon>
        <taxon>Myxococcota</taxon>
        <taxon>Myxococcia</taxon>
        <taxon>Myxococcales</taxon>
        <taxon>Cystobacterineae</taxon>
        <taxon>Archangiaceae</taxon>
        <taxon>Cystobacter</taxon>
    </lineage>
</organism>
<sequence length="666" mass="71364">MRTRLLGEDTEINAVDQARREARLLGQMEHQGEAPTRIVSQLNEQLSGAQGPEFKRMLARELKPQLDRLAEQVEQATTENRRKIAAFISRSAHMAGSENAATFEKMLAETASAEARHLAAFPGAGVVDRVSELQAALRCAASPAYRAMLVDKSRGHIERLARDTMRLPTNQFHDVLVLFLSTSEALGRVGCNTMSKAFLAGALDPGSADAAGKLVKALGPALLEAPGGGNWAVRLMLNQAESGKHDVAAALGQCLQDIIRQSRERCGPMLGAVQTAVDKGELLERSQKLDGHVSTLAELLPMCALLLAARNVVPGGGNGPLVTEALVAVASLDAVGATDSGQRLLRQTLIAEEQGEPSFLGIVPVAMRPLGHPRILQLLSECGLAAPHYRNGGSLFVQRVARQVFRALSGVVLARSQKGESEEAHRLLGSALCQHAALYGMNQEGGQLAAELLERLRANPDPEQAPRVMAELDGVARTHLSPYRTGHVESLRALVMALAERDPLAAPRSAGTRRRVGAAPVMKAMEMERTFIVQAKKLQAEREATRAEQKAAAKASPAKDPQAKASAAKVPAKAPSAKAPSAKAPSAKAPFAKAPEMAPEVPPAEPPPPAEKKPVDDERWREGTNARHLERTHVFQMMQRKPRHQDPGEETAPIEPPAPGIPRLRG</sequence>
<evidence type="ECO:0000313" key="4">
    <source>
        <dbReference type="Proteomes" id="UP000182229"/>
    </source>
</evidence>
<feature type="region of interest" description="Disordered" evidence="2">
    <location>
        <begin position="542"/>
        <end position="666"/>
    </location>
</feature>
<proteinExistence type="predicted"/>
<comment type="caution">
    <text evidence="3">The sequence shown here is derived from an EMBL/GenBank/DDBJ whole genome shotgun (WGS) entry which is preliminary data.</text>
</comment>
<evidence type="ECO:0000313" key="3">
    <source>
        <dbReference type="EMBL" id="OJH38850.1"/>
    </source>
</evidence>
<keyword evidence="4" id="KW-1185">Reference proteome</keyword>
<reference evidence="4" key="1">
    <citation type="submission" date="2016-11" db="EMBL/GenBank/DDBJ databases">
        <authorList>
            <person name="Shukria A."/>
            <person name="Stevens D.C."/>
        </authorList>
    </citation>
    <scope>NUCLEOTIDE SEQUENCE [LARGE SCALE GENOMIC DNA]</scope>
    <source>
        <strain evidence="4">Cbfe23</strain>
    </source>
</reference>
<feature type="compositionally biased region" description="Pro residues" evidence="2">
    <location>
        <begin position="600"/>
        <end position="609"/>
    </location>
</feature>
<accession>A0A1L9B9B2</accession>
<gene>
    <name evidence="3" type="ORF">BON30_21755</name>
</gene>
<feature type="compositionally biased region" description="Low complexity" evidence="2">
    <location>
        <begin position="552"/>
        <end position="599"/>
    </location>
</feature>
<feature type="compositionally biased region" description="Basic and acidic residues" evidence="2">
    <location>
        <begin position="542"/>
        <end position="551"/>
    </location>
</feature>
<keyword evidence="1" id="KW-0175">Coiled coil</keyword>
<name>A0A1L9B9B2_9BACT</name>
<feature type="coiled-coil region" evidence="1">
    <location>
        <begin position="59"/>
        <end position="86"/>
    </location>
</feature>
<dbReference type="EMBL" id="MPIN01000005">
    <property type="protein sequence ID" value="OJH38850.1"/>
    <property type="molecule type" value="Genomic_DNA"/>
</dbReference>
<evidence type="ECO:0000256" key="1">
    <source>
        <dbReference type="SAM" id="Coils"/>
    </source>
</evidence>
<dbReference type="STRING" id="83449.BON30_21755"/>